<evidence type="ECO:0000313" key="9">
    <source>
        <dbReference type="EMBL" id="SLN46713.1"/>
    </source>
</evidence>
<sequence>MPGRFYLTAPQAEVSAFARADLPPLAPRLNIAPGEEALALTAGGPTTMRWGMIPVGRTNARGRPVMDTLVNARSETVFDKSAFAGVQRAVVPMNGWYEWTGEAKRKTVWRLRPKSGDVVGFASVFDIWNGPGGVKVPQFATLTCAPNTDVRDIHHRIGVILMADQVQDWLSGDEETARALMRPLPDGLLKIEKADDVDLAYVGH</sequence>
<dbReference type="GO" id="GO:0106300">
    <property type="term" value="P:protein-DNA covalent cross-linking repair"/>
    <property type="evidence" value="ECO:0007669"/>
    <property type="project" value="InterPro"/>
</dbReference>
<dbReference type="RefSeq" id="WP_085864823.1">
    <property type="nucleotide sequence ID" value="NZ_FWFT01000003.1"/>
</dbReference>
<evidence type="ECO:0000256" key="1">
    <source>
        <dbReference type="ARBA" id="ARBA00008136"/>
    </source>
</evidence>
<evidence type="ECO:0000313" key="10">
    <source>
        <dbReference type="Proteomes" id="UP000193623"/>
    </source>
</evidence>
<dbReference type="GO" id="GO:0016829">
    <property type="term" value="F:lyase activity"/>
    <property type="evidence" value="ECO:0007669"/>
    <property type="project" value="UniProtKB-KW"/>
</dbReference>
<dbReference type="Proteomes" id="UP000193623">
    <property type="component" value="Unassembled WGS sequence"/>
</dbReference>
<dbReference type="PANTHER" id="PTHR13604">
    <property type="entry name" value="DC12-RELATED"/>
    <property type="match status" value="1"/>
</dbReference>
<dbReference type="GO" id="GO:0003697">
    <property type="term" value="F:single-stranded DNA binding"/>
    <property type="evidence" value="ECO:0007669"/>
    <property type="project" value="InterPro"/>
</dbReference>
<dbReference type="InterPro" id="IPR003738">
    <property type="entry name" value="SRAP"/>
</dbReference>
<keyword evidence="2 8" id="KW-0645">Protease</keyword>
<keyword evidence="7" id="KW-0456">Lyase</keyword>
<evidence type="ECO:0000256" key="2">
    <source>
        <dbReference type="ARBA" id="ARBA00022670"/>
    </source>
</evidence>
<accession>A0A1Y5SRF5</accession>
<proteinExistence type="inferred from homology"/>
<dbReference type="EC" id="3.4.-.-" evidence="8"/>
<keyword evidence="5" id="KW-0190">Covalent protein-DNA linkage</keyword>
<dbReference type="SUPFAM" id="SSF143081">
    <property type="entry name" value="BB1717-like"/>
    <property type="match status" value="1"/>
</dbReference>
<organism evidence="9 10">
    <name type="scientific">Pseudooctadecabacter jejudonensis</name>
    <dbReference type="NCBI Taxonomy" id="1391910"/>
    <lineage>
        <taxon>Bacteria</taxon>
        <taxon>Pseudomonadati</taxon>
        <taxon>Pseudomonadota</taxon>
        <taxon>Alphaproteobacteria</taxon>
        <taxon>Rhodobacterales</taxon>
        <taxon>Paracoccaceae</taxon>
        <taxon>Pseudooctadecabacter</taxon>
    </lineage>
</organism>
<evidence type="ECO:0000256" key="7">
    <source>
        <dbReference type="ARBA" id="ARBA00023239"/>
    </source>
</evidence>
<keyword evidence="6" id="KW-0238">DNA-binding</keyword>
<dbReference type="Pfam" id="PF02586">
    <property type="entry name" value="SRAP"/>
    <property type="match status" value="1"/>
</dbReference>
<dbReference type="Gene3D" id="3.90.1680.10">
    <property type="entry name" value="SOS response associated peptidase-like"/>
    <property type="match status" value="1"/>
</dbReference>
<evidence type="ECO:0000256" key="5">
    <source>
        <dbReference type="ARBA" id="ARBA00023124"/>
    </source>
</evidence>
<dbReference type="InterPro" id="IPR036590">
    <property type="entry name" value="SRAP-like"/>
</dbReference>
<evidence type="ECO:0000256" key="6">
    <source>
        <dbReference type="ARBA" id="ARBA00023125"/>
    </source>
</evidence>
<dbReference type="AlphaFoldDB" id="A0A1Y5SRF5"/>
<keyword evidence="10" id="KW-1185">Reference proteome</keyword>
<name>A0A1Y5SRF5_9RHOB</name>
<keyword evidence="3" id="KW-0227">DNA damage</keyword>
<evidence type="ECO:0000256" key="8">
    <source>
        <dbReference type="RuleBase" id="RU364100"/>
    </source>
</evidence>
<comment type="similarity">
    <text evidence="1 8">Belongs to the SOS response-associated peptidase family.</text>
</comment>
<evidence type="ECO:0000256" key="4">
    <source>
        <dbReference type="ARBA" id="ARBA00022801"/>
    </source>
</evidence>
<reference evidence="9 10" key="1">
    <citation type="submission" date="2017-03" db="EMBL/GenBank/DDBJ databases">
        <authorList>
            <person name="Afonso C.L."/>
            <person name="Miller P.J."/>
            <person name="Scott M.A."/>
            <person name="Spackman E."/>
            <person name="Goraichik I."/>
            <person name="Dimitrov K.M."/>
            <person name="Suarez D.L."/>
            <person name="Swayne D.E."/>
        </authorList>
    </citation>
    <scope>NUCLEOTIDE SEQUENCE [LARGE SCALE GENOMIC DNA]</scope>
    <source>
        <strain evidence="9 10">CECT 8397</strain>
    </source>
</reference>
<dbReference type="GO" id="GO:0006508">
    <property type="term" value="P:proteolysis"/>
    <property type="evidence" value="ECO:0007669"/>
    <property type="project" value="UniProtKB-KW"/>
</dbReference>
<keyword evidence="4 8" id="KW-0378">Hydrolase</keyword>
<dbReference type="PANTHER" id="PTHR13604:SF0">
    <property type="entry name" value="ABASIC SITE PROCESSING PROTEIN HMCES"/>
    <property type="match status" value="1"/>
</dbReference>
<evidence type="ECO:0000256" key="3">
    <source>
        <dbReference type="ARBA" id="ARBA00022763"/>
    </source>
</evidence>
<dbReference type="EMBL" id="FWFT01000003">
    <property type="protein sequence ID" value="SLN46713.1"/>
    <property type="molecule type" value="Genomic_DNA"/>
</dbReference>
<dbReference type="GO" id="GO:0008233">
    <property type="term" value="F:peptidase activity"/>
    <property type="evidence" value="ECO:0007669"/>
    <property type="project" value="UniProtKB-KW"/>
</dbReference>
<protein>
    <recommendedName>
        <fullName evidence="8">Abasic site processing protein</fullName>
        <ecNumber evidence="8">3.4.-.-</ecNumber>
    </recommendedName>
</protein>
<dbReference type="OrthoDB" id="9782620at2"/>
<gene>
    <name evidence="9" type="ORF">PSJ8397_02440</name>
</gene>